<dbReference type="OrthoDB" id="9804747at2"/>
<proteinExistence type="predicted"/>
<gene>
    <name evidence="2" type="ORF">bhn_II111</name>
</gene>
<dbReference type="AlphaFoldDB" id="A0A1D9P5R4"/>
<evidence type="ECO:0000259" key="1">
    <source>
        <dbReference type="PROSITE" id="PS51832"/>
    </source>
</evidence>
<dbReference type="SUPFAM" id="SSF109604">
    <property type="entry name" value="HD-domain/PDEase-like"/>
    <property type="match status" value="1"/>
</dbReference>
<sequence length="351" mass="39432">MKDLSATKLIALVGMCDGKEQYLAHLLANRMDVEIYSIKKFYSHLFEATLYPDLCFLDMSEDVSRSFMLLGSLKTLNIPTICILPSGIGLALELRCLSGGAYDVMYWPESKSEILKKTDFIFHNTIFEQLVFDKHVNREKHVSDKDNIDTLMHQILSSLSVSIDAKDSYTQGHSLRVALYSTILGKECGLDDESLTLLHYSALMHDIGKIGMPDAVLRKPGKLSDEERKIIQTHPTIGYDILKTITLMPDMSLVARFHHERWDGTGYPDGLDGVDIPLYARIVSIADAFDAMTSERSYRKPLTFEEAGKEILACKGTQFDPQLVEISSDIIQRYISNGKVLTFDDVLSTTA</sequence>
<dbReference type="Pfam" id="PF13487">
    <property type="entry name" value="HD_5"/>
    <property type="match status" value="1"/>
</dbReference>
<keyword evidence="2" id="KW-0614">Plasmid</keyword>
<feature type="domain" description="HD-GYP" evidence="1">
    <location>
        <begin position="148"/>
        <end position="343"/>
    </location>
</feature>
<dbReference type="CDD" id="cd00077">
    <property type="entry name" value="HDc"/>
    <property type="match status" value="1"/>
</dbReference>
<evidence type="ECO:0000313" key="2">
    <source>
        <dbReference type="EMBL" id="AOZ97910.1"/>
    </source>
</evidence>
<evidence type="ECO:0000313" key="3">
    <source>
        <dbReference type="Proteomes" id="UP000179284"/>
    </source>
</evidence>
<dbReference type="PROSITE" id="PS51832">
    <property type="entry name" value="HD_GYP"/>
    <property type="match status" value="1"/>
</dbReference>
<organism evidence="2 3">
    <name type="scientific">Butyrivibrio hungatei</name>
    <dbReference type="NCBI Taxonomy" id="185008"/>
    <lineage>
        <taxon>Bacteria</taxon>
        <taxon>Bacillati</taxon>
        <taxon>Bacillota</taxon>
        <taxon>Clostridia</taxon>
        <taxon>Lachnospirales</taxon>
        <taxon>Lachnospiraceae</taxon>
        <taxon>Butyrivibrio</taxon>
    </lineage>
</organism>
<reference evidence="3" key="1">
    <citation type="submission" date="2016-10" db="EMBL/GenBank/DDBJ databases">
        <title>The complete genome sequence of the rumen bacterium Butyrivibrio hungatei MB2003.</title>
        <authorList>
            <person name="Palevich N."/>
            <person name="Kelly W.J."/>
            <person name="Leahy S.C."/>
            <person name="Altermann E."/>
            <person name="Rakonjac J."/>
            <person name="Attwood G.T."/>
        </authorList>
    </citation>
    <scope>NUCLEOTIDE SEQUENCE [LARGE SCALE GENOMIC DNA]</scope>
    <source>
        <strain evidence="3">MB2003</strain>
        <plasmid evidence="3">Plasmid pnp144</plasmid>
    </source>
</reference>
<accession>A0A1D9P5R4</accession>
<keyword evidence="3" id="KW-1185">Reference proteome</keyword>
<geneLocation type="plasmid" evidence="3">
    <name>pnp144</name>
</geneLocation>
<protein>
    <submittedName>
        <fullName evidence="2">HD family phosphohydrolase</fullName>
    </submittedName>
</protein>
<dbReference type="PANTHER" id="PTHR43155">
    <property type="entry name" value="CYCLIC DI-GMP PHOSPHODIESTERASE PA4108-RELATED"/>
    <property type="match status" value="1"/>
</dbReference>
<dbReference type="SMART" id="SM00471">
    <property type="entry name" value="HDc"/>
    <property type="match status" value="1"/>
</dbReference>
<dbReference type="Proteomes" id="UP000179284">
    <property type="component" value="Plasmid pNP144"/>
</dbReference>
<dbReference type="InterPro" id="IPR037522">
    <property type="entry name" value="HD_GYP_dom"/>
</dbReference>
<dbReference type="InterPro" id="IPR003607">
    <property type="entry name" value="HD/PDEase_dom"/>
</dbReference>
<dbReference type="Gene3D" id="1.10.3210.10">
    <property type="entry name" value="Hypothetical protein af1432"/>
    <property type="match status" value="1"/>
</dbReference>
<dbReference type="EMBL" id="CP017832">
    <property type="protein sequence ID" value="AOZ97910.1"/>
    <property type="molecule type" value="Genomic_DNA"/>
</dbReference>
<dbReference type="KEGG" id="bhu:bhn_II111"/>
<name>A0A1D9P5R4_9FIRM</name>
<dbReference type="RefSeq" id="WP_071177669.1">
    <property type="nucleotide sequence ID" value="NZ_CP017832.1"/>
</dbReference>